<evidence type="ECO:0000256" key="1">
    <source>
        <dbReference type="SAM" id="MobiDB-lite"/>
    </source>
</evidence>
<proteinExistence type="predicted"/>
<comment type="caution">
    <text evidence="2">The sequence shown here is derived from an EMBL/GenBank/DDBJ whole genome shotgun (WGS) entry which is preliminary data.</text>
</comment>
<protein>
    <submittedName>
        <fullName evidence="2">Uncharacterized protein</fullName>
    </submittedName>
</protein>
<sequence>MLLIPSFRAPSSPLRWRLEVQSFNSLARLGVHVLGMYEHIPSLNTGSGSIILTSQNTGLPISPKESPQAGASIFKQKYH</sequence>
<dbReference type="Proteomes" id="UP001371456">
    <property type="component" value="Unassembled WGS sequence"/>
</dbReference>
<dbReference type="AlphaFoldDB" id="A0AAN8Y9W6"/>
<dbReference type="EMBL" id="JBANQN010000007">
    <property type="protein sequence ID" value="KAK6785155.1"/>
    <property type="molecule type" value="Genomic_DNA"/>
</dbReference>
<reference evidence="2 3" key="1">
    <citation type="submission" date="2024-02" db="EMBL/GenBank/DDBJ databases">
        <title>de novo genome assembly of Solanum bulbocastanum strain 11H21.</title>
        <authorList>
            <person name="Hosaka A.J."/>
        </authorList>
    </citation>
    <scope>NUCLEOTIDE SEQUENCE [LARGE SCALE GENOMIC DNA]</scope>
    <source>
        <tissue evidence="2">Young leaves</tissue>
    </source>
</reference>
<evidence type="ECO:0000313" key="3">
    <source>
        <dbReference type="Proteomes" id="UP001371456"/>
    </source>
</evidence>
<organism evidence="2 3">
    <name type="scientific">Solanum bulbocastanum</name>
    <name type="common">Wild potato</name>
    <dbReference type="NCBI Taxonomy" id="147425"/>
    <lineage>
        <taxon>Eukaryota</taxon>
        <taxon>Viridiplantae</taxon>
        <taxon>Streptophyta</taxon>
        <taxon>Embryophyta</taxon>
        <taxon>Tracheophyta</taxon>
        <taxon>Spermatophyta</taxon>
        <taxon>Magnoliopsida</taxon>
        <taxon>eudicotyledons</taxon>
        <taxon>Gunneridae</taxon>
        <taxon>Pentapetalae</taxon>
        <taxon>asterids</taxon>
        <taxon>lamiids</taxon>
        <taxon>Solanales</taxon>
        <taxon>Solanaceae</taxon>
        <taxon>Solanoideae</taxon>
        <taxon>Solaneae</taxon>
        <taxon>Solanum</taxon>
    </lineage>
</organism>
<accession>A0AAN8Y9W6</accession>
<gene>
    <name evidence="2" type="ORF">RDI58_018610</name>
</gene>
<keyword evidence="3" id="KW-1185">Reference proteome</keyword>
<feature type="region of interest" description="Disordered" evidence="1">
    <location>
        <begin position="59"/>
        <end position="79"/>
    </location>
</feature>
<evidence type="ECO:0000313" key="2">
    <source>
        <dbReference type="EMBL" id="KAK6785155.1"/>
    </source>
</evidence>
<name>A0AAN8Y9W6_SOLBU</name>